<dbReference type="InterPro" id="IPR014027">
    <property type="entry name" value="UDP-Glc/GDP-Man_DH_C"/>
</dbReference>
<dbReference type="Gene3D" id="3.40.50.720">
    <property type="entry name" value="NAD(P)-binding Rossmann-like Domain"/>
    <property type="match status" value="2"/>
</dbReference>
<keyword evidence="3" id="KW-0520">NAD</keyword>
<dbReference type="PANTHER" id="PTHR43491">
    <property type="entry name" value="UDP-N-ACETYL-D-MANNOSAMINE DEHYDROGENASE"/>
    <property type="match status" value="1"/>
</dbReference>
<feature type="transmembrane region" description="Helical" evidence="5">
    <location>
        <begin position="12"/>
        <end position="31"/>
    </location>
</feature>
<keyword evidence="2" id="KW-0560">Oxidoreductase</keyword>
<reference evidence="7 8" key="1">
    <citation type="submission" date="2016-10" db="EMBL/GenBank/DDBJ databases">
        <title>Comparative genomics of Bacillus thuringiensis reveals a path to pathogens against multiple invertebrate hosts.</title>
        <authorList>
            <person name="Zheng J."/>
            <person name="Gao Q."/>
            <person name="Liu H."/>
            <person name="Peng D."/>
            <person name="Ruan L."/>
            <person name="Sun M."/>
        </authorList>
    </citation>
    <scope>NUCLEOTIDE SEQUENCE [LARGE SCALE GENOMIC DNA]</scope>
    <source>
        <strain evidence="7">BGSC 4BM1</strain>
    </source>
</reference>
<dbReference type="RefSeq" id="WP_088031219.1">
    <property type="nucleotide sequence ID" value="NZ_NFDG01000038.1"/>
</dbReference>
<evidence type="ECO:0000256" key="4">
    <source>
        <dbReference type="PIRNR" id="PIRNR000124"/>
    </source>
</evidence>
<dbReference type="SUPFAM" id="SSF48179">
    <property type="entry name" value="6-phosphogluconate dehydrogenase C-terminal domain-like"/>
    <property type="match status" value="1"/>
</dbReference>
<organism evidence="7 8">
    <name type="scientific">Bacillus thuringiensis serovar navarrensis</name>
    <dbReference type="NCBI Taxonomy" id="339658"/>
    <lineage>
        <taxon>Bacteria</taxon>
        <taxon>Bacillati</taxon>
        <taxon>Bacillota</taxon>
        <taxon>Bacilli</taxon>
        <taxon>Bacillales</taxon>
        <taxon>Bacillaceae</taxon>
        <taxon>Bacillus</taxon>
        <taxon>Bacillus cereus group</taxon>
    </lineage>
</organism>
<dbReference type="InterPro" id="IPR028359">
    <property type="entry name" value="UDP_ManNAc/GlcNAc_DH"/>
</dbReference>
<dbReference type="GO" id="GO:0051287">
    <property type="term" value="F:NAD binding"/>
    <property type="evidence" value="ECO:0007669"/>
    <property type="project" value="InterPro"/>
</dbReference>
<dbReference type="EMBL" id="NFDG01000038">
    <property type="protein sequence ID" value="OTY26787.1"/>
    <property type="molecule type" value="Genomic_DNA"/>
</dbReference>
<gene>
    <name evidence="7" type="ORF">BK732_05440</name>
</gene>
<evidence type="ECO:0000313" key="8">
    <source>
        <dbReference type="Proteomes" id="UP000194860"/>
    </source>
</evidence>
<evidence type="ECO:0000256" key="2">
    <source>
        <dbReference type="ARBA" id="ARBA00023002"/>
    </source>
</evidence>
<evidence type="ECO:0000256" key="1">
    <source>
        <dbReference type="ARBA" id="ARBA00006601"/>
    </source>
</evidence>
<keyword evidence="5" id="KW-1133">Transmembrane helix</keyword>
<keyword evidence="5" id="KW-0812">Transmembrane</keyword>
<dbReference type="InterPro" id="IPR014026">
    <property type="entry name" value="UDP-Glc/GDP-Man_DH_dimer"/>
</dbReference>
<dbReference type="PANTHER" id="PTHR43491:SF2">
    <property type="entry name" value="UDP-N-ACETYL-D-MANNOSAMINE DEHYDROGENASE"/>
    <property type="match status" value="1"/>
</dbReference>
<evidence type="ECO:0000256" key="5">
    <source>
        <dbReference type="SAM" id="Phobius"/>
    </source>
</evidence>
<name>A0A243AN90_BACTU</name>
<dbReference type="Proteomes" id="UP000194860">
    <property type="component" value="Unassembled WGS sequence"/>
</dbReference>
<protein>
    <recommendedName>
        <fullName evidence="6">UDP-glucose/GDP-mannose dehydrogenase C-terminal domain-containing protein</fullName>
    </recommendedName>
</protein>
<dbReference type="InterPro" id="IPR008927">
    <property type="entry name" value="6-PGluconate_DH-like_C_sf"/>
</dbReference>
<dbReference type="InterPro" id="IPR036291">
    <property type="entry name" value="NAD(P)-bd_dom_sf"/>
</dbReference>
<dbReference type="GO" id="GO:0016628">
    <property type="term" value="F:oxidoreductase activity, acting on the CH-CH group of donors, NAD or NADP as acceptor"/>
    <property type="evidence" value="ECO:0007669"/>
    <property type="project" value="InterPro"/>
</dbReference>
<dbReference type="NCBIfam" id="TIGR03026">
    <property type="entry name" value="NDP-sugDHase"/>
    <property type="match status" value="1"/>
</dbReference>
<dbReference type="SUPFAM" id="SSF52413">
    <property type="entry name" value="UDP-glucose/GDP-mannose dehydrogenase C-terminal domain"/>
    <property type="match status" value="1"/>
</dbReference>
<dbReference type="Pfam" id="PF00984">
    <property type="entry name" value="UDPG_MGDP_dh"/>
    <property type="match status" value="1"/>
</dbReference>
<comment type="similarity">
    <text evidence="1 4">Belongs to the UDP-glucose/GDP-mannose dehydrogenase family.</text>
</comment>
<dbReference type="SUPFAM" id="SSF51735">
    <property type="entry name" value="NAD(P)-binding Rossmann-fold domains"/>
    <property type="match status" value="1"/>
</dbReference>
<proteinExistence type="inferred from homology"/>
<keyword evidence="5" id="KW-0472">Membrane</keyword>
<comment type="caution">
    <text evidence="7">The sequence shown here is derived from an EMBL/GenBank/DDBJ whole genome shotgun (WGS) entry which is preliminary data.</text>
</comment>
<evidence type="ECO:0000313" key="7">
    <source>
        <dbReference type="EMBL" id="OTY26787.1"/>
    </source>
</evidence>
<dbReference type="GO" id="GO:0016616">
    <property type="term" value="F:oxidoreductase activity, acting on the CH-OH group of donors, NAD or NADP as acceptor"/>
    <property type="evidence" value="ECO:0007669"/>
    <property type="project" value="InterPro"/>
</dbReference>
<accession>A0A243AN90</accession>
<evidence type="ECO:0000256" key="3">
    <source>
        <dbReference type="ARBA" id="ARBA00023027"/>
    </source>
</evidence>
<dbReference type="Pfam" id="PF03720">
    <property type="entry name" value="UDPG_MGDP_dh_C"/>
    <property type="match status" value="1"/>
</dbReference>
<sequence length="443" mass="50324">MRYVEEKEQNDSICIIGLGYVGVTLASAFLAKKQNVVGIEVKKEVRDQLSRGDMHLFEPGIESILKEEINNRLTVQQYIPDNLKSVIICVGTPYSQKDNKPDLRYLKEAIEAVKDKMTSDTLIVIRSTLPIGVTREFVLPILQNKIKNPKVVFAPERTIQGKALEELLNLPQVIGTSNDEHFEQAKRLFEKLGVEVVRVRSFETAEMLKLMCNAHTDILYSFGNEMSNISTKFNIDIHEMIEAANHNYPRPDIATPGYVGGSCLTKDPYHLIYSAKQKGYMPHLVKAARDTNENLLKGIMLQINDILESKGLDWNTTKIFVSGLAYKGRPETDDLRGSAIWELLNLLKGKKVKEIMLHDFVIDAQKIEEEFGLKAVTFEAGMKETDIVIILNNHPKYQLYSDNIIDTHEKKQKIIYDVWGIYKEVLKNVTNKKCDYLGVGFNG</sequence>
<evidence type="ECO:0000259" key="6">
    <source>
        <dbReference type="SMART" id="SM00984"/>
    </source>
</evidence>
<dbReference type="PIRSF" id="PIRSF000124">
    <property type="entry name" value="UDPglc_GDPman_dh"/>
    <property type="match status" value="1"/>
</dbReference>
<dbReference type="SMART" id="SM00984">
    <property type="entry name" value="UDPG_MGDP_dh_C"/>
    <property type="match status" value="1"/>
</dbReference>
<dbReference type="InterPro" id="IPR001732">
    <property type="entry name" value="UDP-Glc/GDP-Man_DH_N"/>
</dbReference>
<dbReference type="InterPro" id="IPR017476">
    <property type="entry name" value="UDP-Glc/GDP-Man"/>
</dbReference>
<dbReference type="PIRSF" id="PIRSF500136">
    <property type="entry name" value="UDP_ManNAc_DH"/>
    <property type="match status" value="1"/>
</dbReference>
<feature type="domain" description="UDP-glucose/GDP-mannose dehydrogenase C-terminal" evidence="6">
    <location>
        <begin position="320"/>
        <end position="424"/>
    </location>
</feature>
<dbReference type="Pfam" id="PF03721">
    <property type="entry name" value="UDPG_MGDP_dh_N"/>
    <property type="match status" value="1"/>
</dbReference>
<dbReference type="AlphaFoldDB" id="A0A243AN90"/>
<dbReference type="InterPro" id="IPR036220">
    <property type="entry name" value="UDP-Glc/GDP-Man_DH_C_sf"/>
</dbReference>
<dbReference type="GO" id="GO:0000271">
    <property type="term" value="P:polysaccharide biosynthetic process"/>
    <property type="evidence" value="ECO:0007669"/>
    <property type="project" value="InterPro"/>
</dbReference>